<dbReference type="GO" id="GO:0016020">
    <property type="term" value="C:membrane"/>
    <property type="evidence" value="ECO:0007669"/>
    <property type="project" value="UniProtKB-SubCell"/>
</dbReference>
<dbReference type="SMART" id="SM00028">
    <property type="entry name" value="TPR"/>
    <property type="match status" value="4"/>
</dbReference>
<dbReference type="Proteomes" id="UP000197032">
    <property type="component" value="Unassembled WGS sequence"/>
</dbReference>
<feature type="transmembrane region" description="Helical" evidence="6">
    <location>
        <begin position="491"/>
        <end position="513"/>
    </location>
</feature>
<dbReference type="PANTHER" id="PTHR37422">
    <property type="entry name" value="TEICHURONIC ACID BIOSYNTHESIS PROTEIN TUAE"/>
    <property type="match status" value="1"/>
</dbReference>
<proteinExistence type="predicted"/>
<feature type="transmembrane region" description="Helical" evidence="6">
    <location>
        <begin position="204"/>
        <end position="220"/>
    </location>
</feature>
<feature type="domain" description="O-antigen ligase-related" evidence="7">
    <location>
        <begin position="280"/>
        <end position="407"/>
    </location>
</feature>
<accession>A0A1Z5HXK5</accession>
<feature type="transmembrane region" description="Helical" evidence="6">
    <location>
        <begin position="32"/>
        <end position="49"/>
    </location>
</feature>
<keyword evidence="4 6" id="KW-0472">Membrane</keyword>
<comment type="caution">
    <text evidence="8">The sequence shown here is derived from an EMBL/GenBank/DDBJ whole genome shotgun (WGS) entry which is preliminary data.</text>
</comment>
<organism evidence="8 9">
    <name type="scientific">Calderihabitans maritimus</name>
    <dbReference type="NCBI Taxonomy" id="1246530"/>
    <lineage>
        <taxon>Bacteria</taxon>
        <taxon>Bacillati</taxon>
        <taxon>Bacillota</taxon>
        <taxon>Clostridia</taxon>
        <taxon>Neomoorellales</taxon>
        <taxon>Calderihabitantaceae</taxon>
        <taxon>Calderihabitans</taxon>
    </lineage>
</organism>
<feature type="transmembrane region" description="Helical" evidence="6">
    <location>
        <begin position="227"/>
        <end position="245"/>
    </location>
</feature>
<protein>
    <recommendedName>
        <fullName evidence="7">O-antigen ligase-related domain-containing protein</fullName>
    </recommendedName>
</protein>
<dbReference type="InterPro" id="IPR019734">
    <property type="entry name" value="TPR_rpt"/>
</dbReference>
<feature type="transmembrane region" description="Helical" evidence="6">
    <location>
        <begin position="294"/>
        <end position="313"/>
    </location>
</feature>
<feature type="transmembrane region" description="Helical" evidence="6">
    <location>
        <begin position="155"/>
        <end position="175"/>
    </location>
</feature>
<feature type="transmembrane region" description="Helical" evidence="6">
    <location>
        <begin position="429"/>
        <end position="446"/>
    </location>
</feature>
<keyword evidence="2 6" id="KW-0812">Transmembrane</keyword>
<dbReference type="EMBL" id="BDGJ01000197">
    <property type="protein sequence ID" value="GAW94010.1"/>
    <property type="molecule type" value="Genomic_DNA"/>
</dbReference>
<sequence length="765" mass="88190">MGLREIVFWLFAVMLFYPPYFRGLFFQNEQQWTLLFAGGLFLLTWFWKLSRREVSFLSRPLDYFNLALVLAYVLSFFVAADQRLAVAEIVKVSLYFLVYWMASQLVREERDVRILLNVFYWSAVGVALAGIMTATEVIHINDGFVNGRIFSTLQYPNALAIYLLVLAIIGIYLWWKGGLAGRFLYAVGNYTLLAVFLGTNSRGAFLVFPLAFFLLFLGLPKGSRGPVAFHLAVSLVAAVLFNDKFLPNINAGRMDLVWLWFVVGALISIAGQLIYWYSSRVIPGFRLDDRRFRVAVMAGCLVLVVLGAVVLFWPQDVQVASKGLLPQNIVERLQRINLEQQAVQMRLYLYRDVFKLIREHPILGLGGGAWEATYRHYQSYMYSSTQVHNHFLQVWAETGTIGFIIFIGIWVSFLTTWLRLYRREEGDRALVWSMGTGAVALGAHSLMDFDLALSAVAMVLWGIFGFLRGLERIRNGEEKVISPKSFNRVKGKYMAGVVAASLVIILLSSTLLIGNAYARQAVEAFQLKNYRLSQQNFARAAMFDPFMATYLIDLAKTYHILGEREKALEIGEKSLAKSSYNARIYMEMANLYWQSGKKMDSIMMMEKAWEVFPFNQNTYDNLSRLYMLTGFNFLQNGELRQAEEYFRRTLEVPERLKDVMDNLSDREKELWVKWNREPLLQVSPLIKLNVGIANYFLNHWAEAEKLLEEAAQDDRFKGEAYLWLSIIKRKQGFVEQAEEMKKIAVERMPQLKRDYDRLRKLPVLQ</sequence>
<evidence type="ECO:0000256" key="3">
    <source>
        <dbReference type="ARBA" id="ARBA00022989"/>
    </source>
</evidence>
<feature type="transmembrane region" description="Helical" evidence="6">
    <location>
        <begin position="61"/>
        <end position="78"/>
    </location>
</feature>
<dbReference type="PROSITE" id="PS50005">
    <property type="entry name" value="TPR"/>
    <property type="match status" value="1"/>
</dbReference>
<feature type="transmembrane region" description="Helical" evidence="6">
    <location>
        <begin position="7"/>
        <end position="26"/>
    </location>
</feature>
<feature type="transmembrane region" description="Helical" evidence="6">
    <location>
        <begin position="452"/>
        <end position="470"/>
    </location>
</feature>
<gene>
    <name evidence="8" type="ORF">KKC1_31300</name>
</gene>
<dbReference type="SUPFAM" id="SSF48452">
    <property type="entry name" value="TPR-like"/>
    <property type="match status" value="2"/>
</dbReference>
<evidence type="ECO:0000256" key="5">
    <source>
        <dbReference type="PROSITE-ProRule" id="PRU00339"/>
    </source>
</evidence>
<dbReference type="PANTHER" id="PTHR37422:SF23">
    <property type="entry name" value="TEICHURONIC ACID BIOSYNTHESIS PROTEIN TUAE"/>
    <property type="match status" value="1"/>
</dbReference>
<evidence type="ECO:0000256" key="4">
    <source>
        <dbReference type="ARBA" id="ARBA00023136"/>
    </source>
</evidence>
<dbReference type="RefSeq" id="WP_088555043.1">
    <property type="nucleotide sequence ID" value="NZ_BDGJ01000197.1"/>
</dbReference>
<keyword evidence="5" id="KW-0802">TPR repeat</keyword>
<dbReference type="AlphaFoldDB" id="A0A1Z5HXK5"/>
<comment type="subcellular location">
    <subcellularLocation>
        <location evidence="1">Membrane</location>
        <topology evidence="1">Multi-pass membrane protein</topology>
    </subcellularLocation>
</comment>
<evidence type="ECO:0000313" key="9">
    <source>
        <dbReference type="Proteomes" id="UP000197032"/>
    </source>
</evidence>
<dbReference type="InterPro" id="IPR051533">
    <property type="entry name" value="WaaL-like"/>
</dbReference>
<keyword evidence="9" id="KW-1185">Reference proteome</keyword>
<evidence type="ECO:0000259" key="7">
    <source>
        <dbReference type="Pfam" id="PF04932"/>
    </source>
</evidence>
<dbReference type="InterPro" id="IPR011990">
    <property type="entry name" value="TPR-like_helical_dom_sf"/>
</dbReference>
<evidence type="ECO:0000256" key="6">
    <source>
        <dbReference type="SAM" id="Phobius"/>
    </source>
</evidence>
<feature type="repeat" description="TPR" evidence="5">
    <location>
        <begin position="623"/>
        <end position="656"/>
    </location>
</feature>
<dbReference type="InterPro" id="IPR007016">
    <property type="entry name" value="O-antigen_ligase-rel_domated"/>
</dbReference>
<feature type="transmembrane region" description="Helical" evidence="6">
    <location>
        <begin position="257"/>
        <end position="278"/>
    </location>
</feature>
<feature type="transmembrane region" description="Helical" evidence="6">
    <location>
        <begin position="399"/>
        <end position="417"/>
    </location>
</feature>
<dbReference type="OrthoDB" id="1808577at2"/>
<feature type="transmembrane region" description="Helical" evidence="6">
    <location>
        <begin position="84"/>
        <end position="102"/>
    </location>
</feature>
<name>A0A1Z5HXK5_9FIRM</name>
<keyword evidence="3 6" id="KW-1133">Transmembrane helix</keyword>
<feature type="transmembrane region" description="Helical" evidence="6">
    <location>
        <begin position="182"/>
        <end position="198"/>
    </location>
</feature>
<evidence type="ECO:0000256" key="1">
    <source>
        <dbReference type="ARBA" id="ARBA00004141"/>
    </source>
</evidence>
<evidence type="ECO:0000256" key="2">
    <source>
        <dbReference type="ARBA" id="ARBA00022692"/>
    </source>
</evidence>
<dbReference type="Gene3D" id="1.25.40.10">
    <property type="entry name" value="Tetratricopeptide repeat domain"/>
    <property type="match status" value="2"/>
</dbReference>
<feature type="transmembrane region" description="Helical" evidence="6">
    <location>
        <begin position="114"/>
        <end position="135"/>
    </location>
</feature>
<reference evidence="9" key="1">
    <citation type="journal article" date="2017" name="Appl. Environ. Microbiol.">
        <title>Genomic Analysis of Calderihabitans maritimus KKC1, a Thermophilic, Hydrogenogenic, Carboxydotrophic Bacterium Isolated from Marine Sediment.</title>
        <authorList>
            <person name="Omae K."/>
            <person name="Yoneda Y."/>
            <person name="Fukuyama Y."/>
            <person name="Yoshida T."/>
            <person name="Sako Y."/>
        </authorList>
    </citation>
    <scope>NUCLEOTIDE SEQUENCE [LARGE SCALE GENOMIC DNA]</scope>
    <source>
        <strain evidence="9">KKC1</strain>
    </source>
</reference>
<dbReference type="Pfam" id="PF04932">
    <property type="entry name" value="Wzy_C"/>
    <property type="match status" value="1"/>
</dbReference>
<evidence type="ECO:0000313" key="8">
    <source>
        <dbReference type="EMBL" id="GAW94010.1"/>
    </source>
</evidence>